<dbReference type="InterPro" id="IPR007122">
    <property type="entry name" value="Villin/Gelsolin"/>
</dbReference>
<keyword evidence="7" id="KW-0677">Repeat</keyword>
<evidence type="ECO:0000256" key="9">
    <source>
        <dbReference type="ARBA" id="ARBA00022837"/>
    </source>
</evidence>
<keyword evidence="6" id="KW-0479">Metal-binding</keyword>
<dbReference type="Proteomes" id="UP000236370">
    <property type="component" value="Unassembled WGS sequence"/>
</dbReference>
<keyword evidence="8" id="KW-0970">Cilium biogenesis/degradation</keyword>
<evidence type="ECO:0000256" key="15">
    <source>
        <dbReference type="SAM" id="MobiDB-lite"/>
    </source>
</evidence>
<evidence type="ECO:0000256" key="5">
    <source>
        <dbReference type="ARBA" id="ARBA00022490"/>
    </source>
</evidence>
<keyword evidence="9" id="KW-0106">Calcium</keyword>
<name>A0A2J8NCG6_PANTR</name>
<keyword evidence="4 14" id="KW-0117">Actin capping</keyword>
<evidence type="ECO:0000256" key="6">
    <source>
        <dbReference type="ARBA" id="ARBA00022723"/>
    </source>
</evidence>
<evidence type="ECO:0000313" key="17">
    <source>
        <dbReference type="EMBL" id="PNI69474.1"/>
    </source>
</evidence>
<evidence type="ECO:0000256" key="14">
    <source>
        <dbReference type="RuleBase" id="RU367130"/>
    </source>
</evidence>
<dbReference type="PANTHER" id="PTHR11977">
    <property type="entry name" value="VILLIN"/>
    <property type="match status" value="1"/>
</dbReference>
<dbReference type="InterPro" id="IPR007123">
    <property type="entry name" value="Gelsolin-like_dom"/>
</dbReference>
<evidence type="ECO:0000256" key="3">
    <source>
        <dbReference type="ARBA" id="ARBA00018797"/>
    </source>
</evidence>
<gene>
    <name evidence="17" type="ORF">CK820_G0012434</name>
</gene>
<sequence>MVVEHPEFLKAGKEPGLQIWRVEKFDLVPVPTNLYGDFFTGDAYVILKTVQLRNGNLQYDLHYWLGNECSQDESGAAAIFTVQLDDYLNGRAVQHREVQGFESATFLGYFKSGLKYKKGGVASGFKHVVPNEVVVQRLFQVKGRRVVRATEVPVSWESFNNGDCFILDLGNNIHQWCGSNSNRYERLKATQVSKGIRDNERSGRARVHVSEEGAEPEAMLQVLGPKPALPAGTEDTAKEDAANRKLAKLYKVSNGAGTMS</sequence>
<dbReference type="GO" id="GO:0005856">
    <property type="term" value="C:cytoskeleton"/>
    <property type="evidence" value="ECO:0007669"/>
    <property type="project" value="UniProtKB-SubCell"/>
</dbReference>
<dbReference type="GO" id="GO:0051014">
    <property type="term" value="P:actin filament severing"/>
    <property type="evidence" value="ECO:0007669"/>
    <property type="project" value="UniProtKB-UniRule"/>
</dbReference>
<evidence type="ECO:0000256" key="1">
    <source>
        <dbReference type="ARBA" id="ARBA00004245"/>
    </source>
</evidence>
<keyword evidence="5 14" id="KW-0963">Cytoplasm</keyword>
<comment type="similarity">
    <text evidence="2 14">Belongs to the villin/gelsolin family.</text>
</comment>
<dbReference type="FunFam" id="3.40.20.10:FF:000002">
    <property type="entry name" value="Gelsolin"/>
    <property type="match status" value="1"/>
</dbReference>
<comment type="function">
    <text evidence="12 14">Calcium-regulated, actin-modulating protein that binds to the plus (or barbed) ends of actin monomers or filaments, preventing monomer exchange (end-blocking or capping). It can promote the assembly of monomers into filaments (nucleation) as well as sever filaments already formed. Plays a role in ciliogenesis.</text>
</comment>
<dbReference type="Pfam" id="PF00626">
    <property type="entry name" value="Gelsolin"/>
    <property type="match status" value="2"/>
</dbReference>
<comment type="subunit">
    <text evidence="13">Binds to actin and to fibronectin. Identified in a complex composed of ACTA1, COBL, GSN and TMSB4X. Interacts with the inactive form of EIF2AK2/PKR. Interacts with FLII.</text>
</comment>
<dbReference type="PRINTS" id="PR00597">
    <property type="entry name" value="GELSOLIN"/>
</dbReference>
<dbReference type="SUPFAM" id="SSF55753">
    <property type="entry name" value="Actin depolymerizing proteins"/>
    <property type="match status" value="2"/>
</dbReference>
<evidence type="ECO:0000313" key="18">
    <source>
        <dbReference type="Proteomes" id="UP000236370"/>
    </source>
</evidence>
<dbReference type="GO" id="GO:0051015">
    <property type="term" value="F:actin filament binding"/>
    <property type="evidence" value="ECO:0007669"/>
    <property type="project" value="UniProtKB-UniRule"/>
</dbReference>
<evidence type="ECO:0000256" key="12">
    <source>
        <dbReference type="ARBA" id="ARBA00025132"/>
    </source>
</evidence>
<dbReference type="CDD" id="cd11290">
    <property type="entry name" value="gelsolin_S1_like"/>
    <property type="match status" value="1"/>
</dbReference>
<feature type="non-terminal residue" evidence="17">
    <location>
        <position position="260"/>
    </location>
</feature>
<dbReference type="FunFam" id="3.40.20.10:FF:000009">
    <property type="entry name" value="gelsolin isoform X1"/>
    <property type="match status" value="1"/>
</dbReference>
<feature type="domain" description="Gelsolin-like" evidence="16">
    <location>
        <begin position="146"/>
        <end position="219"/>
    </location>
</feature>
<dbReference type="GO" id="GO:0051016">
    <property type="term" value="P:barbed-end actin filament capping"/>
    <property type="evidence" value="ECO:0007669"/>
    <property type="project" value="UniProtKB-UniRule"/>
</dbReference>
<dbReference type="AlphaFoldDB" id="A0A2J8NCG6"/>
<evidence type="ECO:0000256" key="7">
    <source>
        <dbReference type="ARBA" id="ARBA00022737"/>
    </source>
</evidence>
<evidence type="ECO:0000256" key="8">
    <source>
        <dbReference type="ARBA" id="ARBA00022794"/>
    </source>
</evidence>
<dbReference type="InterPro" id="IPR029006">
    <property type="entry name" value="ADF-H/Gelsolin-like_dom_sf"/>
</dbReference>
<evidence type="ECO:0000256" key="10">
    <source>
        <dbReference type="ARBA" id="ARBA00023203"/>
    </source>
</evidence>
<evidence type="ECO:0000256" key="2">
    <source>
        <dbReference type="ARBA" id="ARBA00008418"/>
    </source>
</evidence>
<keyword evidence="10 14" id="KW-0009">Actin-binding</keyword>
<dbReference type="GO" id="GO:0060271">
    <property type="term" value="P:cilium assembly"/>
    <property type="evidence" value="ECO:0007669"/>
    <property type="project" value="UniProtKB-UniRule"/>
</dbReference>
<keyword evidence="11" id="KW-0206">Cytoskeleton</keyword>
<dbReference type="CDD" id="cd11289">
    <property type="entry name" value="gelsolin_S2_like"/>
    <property type="match status" value="1"/>
</dbReference>
<dbReference type="EMBL" id="NBAG03000232">
    <property type="protein sequence ID" value="PNI69474.1"/>
    <property type="molecule type" value="Genomic_DNA"/>
</dbReference>
<accession>A0A2J8NCG6</accession>
<dbReference type="Gene3D" id="3.40.20.10">
    <property type="entry name" value="Severin"/>
    <property type="match status" value="2"/>
</dbReference>
<evidence type="ECO:0000256" key="4">
    <source>
        <dbReference type="ARBA" id="ARBA00022467"/>
    </source>
</evidence>
<dbReference type="GO" id="GO:0046872">
    <property type="term" value="F:metal ion binding"/>
    <property type="evidence" value="ECO:0007669"/>
    <property type="project" value="UniProtKB-KW"/>
</dbReference>
<feature type="domain" description="Gelsolin-like" evidence="16">
    <location>
        <begin position="24"/>
        <end position="107"/>
    </location>
</feature>
<evidence type="ECO:0000259" key="16">
    <source>
        <dbReference type="Pfam" id="PF00626"/>
    </source>
</evidence>
<dbReference type="GO" id="GO:0005737">
    <property type="term" value="C:cytoplasm"/>
    <property type="evidence" value="ECO:0007669"/>
    <property type="project" value="UniProtKB-UniRule"/>
</dbReference>
<protein>
    <recommendedName>
        <fullName evidence="3 14">Gelsolin</fullName>
        <shortName evidence="14">ADF</shortName>
    </recommendedName>
    <alternativeName>
        <fullName evidence="14">Actin-depolymerizing factor</fullName>
    </alternativeName>
</protein>
<evidence type="ECO:0000256" key="11">
    <source>
        <dbReference type="ARBA" id="ARBA00023212"/>
    </source>
</evidence>
<organism evidence="17 18">
    <name type="scientific">Pan troglodytes</name>
    <name type="common">Chimpanzee</name>
    <dbReference type="NCBI Taxonomy" id="9598"/>
    <lineage>
        <taxon>Eukaryota</taxon>
        <taxon>Metazoa</taxon>
        <taxon>Chordata</taxon>
        <taxon>Craniata</taxon>
        <taxon>Vertebrata</taxon>
        <taxon>Euteleostomi</taxon>
        <taxon>Mammalia</taxon>
        <taxon>Eutheria</taxon>
        <taxon>Euarchontoglires</taxon>
        <taxon>Primates</taxon>
        <taxon>Haplorrhini</taxon>
        <taxon>Catarrhini</taxon>
        <taxon>Hominidae</taxon>
        <taxon>Pan</taxon>
    </lineage>
</organism>
<comment type="caution">
    <text evidence="17">The sequence shown here is derived from an EMBL/GenBank/DDBJ whole genome shotgun (WGS) entry which is preliminary data.</text>
</comment>
<feature type="region of interest" description="Disordered" evidence="15">
    <location>
        <begin position="195"/>
        <end position="240"/>
    </location>
</feature>
<reference evidence="17 18" key="1">
    <citation type="submission" date="2017-12" db="EMBL/GenBank/DDBJ databases">
        <title>High-resolution comparative analysis of great ape genomes.</title>
        <authorList>
            <person name="Pollen A."/>
            <person name="Hastie A."/>
            <person name="Hormozdiari F."/>
            <person name="Dougherty M."/>
            <person name="Liu R."/>
            <person name="Chaisson M."/>
            <person name="Hoppe E."/>
            <person name="Hill C."/>
            <person name="Pang A."/>
            <person name="Hillier L."/>
            <person name="Baker C."/>
            <person name="Armstrong J."/>
            <person name="Shendure J."/>
            <person name="Paten B."/>
            <person name="Wilson R."/>
            <person name="Chao H."/>
            <person name="Schneider V."/>
            <person name="Ventura M."/>
            <person name="Kronenberg Z."/>
            <person name="Murali S."/>
            <person name="Gordon D."/>
            <person name="Cantsilieris S."/>
            <person name="Munson K."/>
            <person name="Nelson B."/>
            <person name="Raja A."/>
            <person name="Underwood J."/>
            <person name="Diekhans M."/>
            <person name="Fiddes I."/>
            <person name="Haussler D."/>
            <person name="Eichler E."/>
        </authorList>
    </citation>
    <scope>NUCLEOTIDE SEQUENCE [LARGE SCALE GENOMIC DNA]</scope>
    <source>
        <strain evidence="17">Yerkes chimp pedigree #C0471</strain>
    </source>
</reference>
<evidence type="ECO:0000256" key="13">
    <source>
        <dbReference type="ARBA" id="ARBA00046794"/>
    </source>
</evidence>
<proteinExistence type="inferred from homology"/>
<dbReference type="SMART" id="SM00262">
    <property type="entry name" value="GEL"/>
    <property type="match status" value="2"/>
</dbReference>
<comment type="subcellular location">
    <subcellularLocation>
        <location evidence="1 14">Cytoplasm</location>
        <location evidence="1 14">Cytoskeleton</location>
    </subcellularLocation>
</comment>
<feature type="compositionally biased region" description="Basic and acidic residues" evidence="15">
    <location>
        <begin position="195"/>
        <end position="211"/>
    </location>
</feature>
<dbReference type="PANTHER" id="PTHR11977:SF29">
    <property type="entry name" value="GELSOLIN"/>
    <property type="match status" value="1"/>
</dbReference>